<evidence type="ECO:0000313" key="2">
    <source>
        <dbReference type="Proteomes" id="UP000051530"/>
    </source>
</evidence>
<gene>
    <name evidence="1" type="ORF">M153_160310001</name>
</gene>
<dbReference type="AlphaFoldDB" id="A0A0R0LZ50"/>
<feature type="non-terminal residue" evidence="1">
    <location>
        <position position="1"/>
    </location>
</feature>
<dbReference type="EMBL" id="LGUB01001343">
    <property type="protein sequence ID" value="KRH91969.1"/>
    <property type="molecule type" value="Genomic_DNA"/>
</dbReference>
<sequence length="54" mass="6614">NFNNNLNRKINYKEIFKNNPIFSQVVKIIKNEISEIEWKYVLWPWGKQEVSLVF</sequence>
<organism evidence="1 2">
    <name type="scientific">Pseudoloma neurophilia</name>
    <dbReference type="NCBI Taxonomy" id="146866"/>
    <lineage>
        <taxon>Eukaryota</taxon>
        <taxon>Fungi</taxon>
        <taxon>Fungi incertae sedis</taxon>
        <taxon>Microsporidia</taxon>
        <taxon>Pseudoloma</taxon>
    </lineage>
</organism>
<proteinExistence type="predicted"/>
<accession>A0A0R0LZ50</accession>
<protein>
    <submittedName>
        <fullName evidence="1">Uncharacterized protein</fullName>
    </submittedName>
</protein>
<name>A0A0R0LZ50_9MICR</name>
<comment type="caution">
    <text evidence="1">The sequence shown here is derived from an EMBL/GenBank/DDBJ whole genome shotgun (WGS) entry which is preliminary data.</text>
</comment>
<reference evidence="1 2" key="1">
    <citation type="submission" date="2015-07" db="EMBL/GenBank/DDBJ databases">
        <title>The genome of Pseudoloma neurophilia, a relevant intracellular parasite of the zebrafish.</title>
        <authorList>
            <person name="Ndikumana S."/>
            <person name="Pelin A."/>
            <person name="Sanders J."/>
            <person name="Corradi N."/>
        </authorList>
    </citation>
    <scope>NUCLEOTIDE SEQUENCE [LARGE SCALE GENOMIC DNA]</scope>
    <source>
        <strain evidence="1 2">MK1</strain>
    </source>
</reference>
<evidence type="ECO:0000313" key="1">
    <source>
        <dbReference type="EMBL" id="KRH91969.1"/>
    </source>
</evidence>
<dbReference type="VEuPathDB" id="MicrosporidiaDB:M153_160310001"/>
<keyword evidence="2" id="KW-1185">Reference proteome</keyword>
<dbReference type="Proteomes" id="UP000051530">
    <property type="component" value="Unassembled WGS sequence"/>
</dbReference>